<organism evidence="9 10">
    <name type="scientific">Neorhodopirellula lusitana</name>
    <dbReference type="NCBI Taxonomy" id="445327"/>
    <lineage>
        <taxon>Bacteria</taxon>
        <taxon>Pseudomonadati</taxon>
        <taxon>Planctomycetota</taxon>
        <taxon>Planctomycetia</taxon>
        <taxon>Pirellulales</taxon>
        <taxon>Pirellulaceae</taxon>
        <taxon>Neorhodopirellula</taxon>
    </lineage>
</organism>
<keyword evidence="6 8" id="KW-0687">Ribonucleoprotein</keyword>
<sequence>MPNTASSIKRLRQNDVRRLRNRATRSTMRAAVKRVRAAVEANDAETAKNEFKMACRKLDQAAAKNVIHKNAASRTKSRLNGAIKKIAQAA</sequence>
<protein>
    <recommendedName>
        <fullName evidence="7 8">Small ribosomal subunit protein bS20</fullName>
    </recommendedName>
</protein>
<dbReference type="Pfam" id="PF01649">
    <property type="entry name" value="Ribosomal_S20p"/>
    <property type="match status" value="1"/>
</dbReference>
<dbReference type="NCBIfam" id="TIGR00029">
    <property type="entry name" value="S20"/>
    <property type="match status" value="1"/>
</dbReference>
<comment type="caution">
    <text evidence="9">The sequence shown here is derived from an EMBL/GenBank/DDBJ whole genome shotgun (WGS) entry which is preliminary data.</text>
</comment>
<proteinExistence type="inferred from homology"/>
<evidence type="ECO:0000256" key="4">
    <source>
        <dbReference type="ARBA" id="ARBA00022884"/>
    </source>
</evidence>
<gene>
    <name evidence="8" type="primary">rpsT</name>
    <name evidence="9" type="ORF">SAMN06265222_10340</name>
</gene>
<reference evidence="9 10" key="1">
    <citation type="submission" date="2017-05" db="EMBL/GenBank/DDBJ databases">
        <authorList>
            <person name="Varghese N."/>
            <person name="Submissions S."/>
        </authorList>
    </citation>
    <scope>NUCLEOTIDE SEQUENCE [LARGE SCALE GENOMIC DNA]</scope>
    <source>
        <strain evidence="9 10">DSM 25457</strain>
    </source>
</reference>
<accession>A0ABY1PVI5</accession>
<dbReference type="Gene3D" id="1.20.58.110">
    <property type="entry name" value="Ribosomal protein S20"/>
    <property type="match status" value="1"/>
</dbReference>
<evidence type="ECO:0000256" key="6">
    <source>
        <dbReference type="ARBA" id="ARBA00023274"/>
    </source>
</evidence>
<dbReference type="EMBL" id="FXUG01000003">
    <property type="protein sequence ID" value="SMP50129.1"/>
    <property type="molecule type" value="Genomic_DNA"/>
</dbReference>
<dbReference type="PANTHER" id="PTHR33398">
    <property type="entry name" value="30S RIBOSOMAL PROTEIN S20"/>
    <property type="match status" value="1"/>
</dbReference>
<dbReference type="GO" id="GO:0005840">
    <property type="term" value="C:ribosome"/>
    <property type="evidence" value="ECO:0007669"/>
    <property type="project" value="UniProtKB-KW"/>
</dbReference>
<dbReference type="InterPro" id="IPR002583">
    <property type="entry name" value="Ribosomal_bS20"/>
</dbReference>
<evidence type="ECO:0000256" key="1">
    <source>
        <dbReference type="ARBA" id="ARBA00003134"/>
    </source>
</evidence>
<name>A0ABY1PVI5_9BACT</name>
<evidence type="ECO:0000256" key="7">
    <source>
        <dbReference type="ARBA" id="ARBA00035136"/>
    </source>
</evidence>
<comment type="function">
    <text evidence="1 8">Binds directly to 16S ribosomal RNA.</text>
</comment>
<dbReference type="Proteomes" id="UP001158067">
    <property type="component" value="Unassembled WGS sequence"/>
</dbReference>
<keyword evidence="4 8" id="KW-0694">RNA-binding</keyword>
<evidence type="ECO:0000256" key="5">
    <source>
        <dbReference type="ARBA" id="ARBA00022980"/>
    </source>
</evidence>
<evidence type="ECO:0000256" key="3">
    <source>
        <dbReference type="ARBA" id="ARBA00022730"/>
    </source>
</evidence>
<evidence type="ECO:0000256" key="8">
    <source>
        <dbReference type="HAMAP-Rule" id="MF_00500"/>
    </source>
</evidence>
<dbReference type="RefSeq" id="WP_283431853.1">
    <property type="nucleotide sequence ID" value="NZ_CAWLDM010000001.1"/>
</dbReference>
<evidence type="ECO:0000313" key="9">
    <source>
        <dbReference type="EMBL" id="SMP50129.1"/>
    </source>
</evidence>
<dbReference type="HAMAP" id="MF_00500">
    <property type="entry name" value="Ribosomal_bS20"/>
    <property type="match status" value="1"/>
</dbReference>
<evidence type="ECO:0000256" key="2">
    <source>
        <dbReference type="ARBA" id="ARBA00007634"/>
    </source>
</evidence>
<keyword evidence="10" id="KW-1185">Reference proteome</keyword>
<keyword evidence="3 8" id="KW-0699">rRNA-binding</keyword>
<evidence type="ECO:0000313" key="10">
    <source>
        <dbReference type="Proteomes" id="UP001158067"/>
    </source>
</evidence>
<comment type="similarity">
    <text evidence="2 8">Belongs to the bacterial ribosomal protein bS20 family.</text>
</comment>
<dbReference type="PANTHER" id="PTHR33398:SF1">
    <property type="entry name" value="SMALL RIBOSOMAL SUBUNIT PROTEIN BS20C"/>
    <property type="match status" value="1"/>
</dbReference>
<dbReference type="SUPFAM" id="SSF46992">
    <property type="entry name" value="Ribosomal protein S20"/>
    <property type="match status" value="1"/>
</dbReference>
<keyword evidence="5 8" id="KW-0689">Ribosomal protein</keyword>
<dbReference type="InterPro" id="IPR036510">
    <property type="entry name" value="Ribosomal_bS20_sf"/>
</dbReference>